<evidence type="ECO:0000256" key="2">
    <source>
        <dbReference type="ARBA" id="ARBA00005236"/>
    </source>
</evidence>
<dbReference type="PANTHER" id="PTHR30489">
    <property type="entry name" value="LIPOPROTEIN-RELEASING SYSTEM TRANSMEMBRANE PROTEIN LOLE"/>
    <property type="match status" value="1"/>
</dbReference>
<feature type="transmembrane region" description="Helical" evidence="7">
    <location>
        <begin position="310"/>
        <end position="334"/>
    </location>
</feature>
<feature type="transmembrane region" description="Helical" evidence="7">
    <location>
        <begin position="269"/>
        <end position="290"/>
    </location>
</feature>
<evidence type="ECO:0000256" key="1">
    <source>
        <dbReference type="ARBA" id="ARBA00004651"/>
    </source>
</evidence>
<dbReference type="Proteomes" id="UP000278855">
    <property type="component" value="Unassembled WGS sequence"/>
</dbReference>
<proteinExistence type="inferred from homology"/>
<dbReference type="PANTHER" id="PTHR30489:SF0">
    <property type="entry name" value="LIPOPROTEIN-RELEASING SYSTEM TRANSMEMBRANE PROTEIN LOLE"/>
    <property type="match status" value="1"/>
</dbReference>
<dbReference type="Pfam" id="PF02687">
    <property type="entry name" value="FtsX"/>
    <property type="match status" value="2"/>
</dbReference>
<feature type="domain" description="ABC3 transporter permease C-terminal" evidence="8">
    <location>
        <begin position="269"/>
        <end position="391"/>
    </location>
</feature>
<keyword evidence="4 7" id="KW-0812">Transmembrane</keyword>
<evidence type="ECO:0000313" key="9">
    <source>
        <dbReference type="EMBL" id="AZG33718.1"/>
    </source>
</evidence>
<feature type="transmembrane region" description="Helical" evidence="7">
    <location>
        <begin position="21"/>
        <end position="41"/>
    </location>
</feature>
<feature type="transmembrane region" description="Helical" evidence="7">
    <location>
        <begin position="480"/>
        <end position="501"/>
    </location>
</feature>
<dbReference type="GO" id="GO:0044874">
    <property type="term" value="P:lipoprotein localization to outer membrane"/>
    <property type="evidence" value="ECO:0007669"/>
    <property type="project" value="TreeGrafter"/>
</dbReference>
<evidence type="ECO:0000256" key="4">
    <source>
        <dbReference type="ARBA" id="ARBA00022692"/>
    </source>
</evidence>
<evidence type="ECO:0000313" key="10">
    <source>
        <dbReference type="EMBL" id="RPA23038.1"/>
    </source>
</evidence>
<sequence length="857" mass="94117">MSLINVRLCLQVFYRHYKHSPIQASAILIGIILAVTLLIGVKATNENAIQSYSSATELLSQRASFNLSNNSSSDINEQVYFALSQAGIDSLAIIEGLATSPDGQLWQVTGSDVVSALAHSAKNTTISSASLTSSTIDLSQLLNGQPTIMMSQSQAKRIAPNGDFTLNNIKLNVLQVDDKLGLGSALLMDMSLAQPLLNMQGKLSYIAVFAPTTTATEVLSPDNPPSFEQSIKQTLLAAGIDTNRINITTVDTGEALGALTESFHLNLNAMSMLAFVVGLFIAYNGVRYSLMKRQKLFVQLMQQGIDKFSLMIALLCELLILVLIGCIIGFITGLQLSQWLQPMVALTLEQLYDARLMPGIWQWSWFLQAFGLTLASAMGACIPMLTNLINTPLAQGTHKQERHYRRLHRKQFYLGVVMLLGAYLLFNLTENYRYSLALLGVVTIAIPLLLPQLLGSMLTLITPLFPKGLWQYGVAETKDIIAPLSLAMMAMLLAICANISMNTLVGSFEITLKQWLNARLHADLYIIPNPSDMSKLEGFLQQQPKVTGVYQQWKTSAIISSAALSSSRTPTAEIEPTSTNTPISLISRDIYSLKNTTIFKGQIPQFWQDFGANNSIMISEPLAIKLNLQLGSKVQIDRLTASSMTVGAIYYDYGNPMGEAIIHHLTWQTNKLPIKPISLAIIYAGELNEIQQQLTQTLGISSAQMYSQQGIKSQAIEIFKRTFSITVVLNSLTLLVAAIGLFSACIMLTQARLAPLARLYALGVNRQQLRVMVLSQMLIIVFLTCLLAMPTGALLGYLLINKVTLQAFGWTIAMVWDWQAYAQVVLIALASSVIAVCLPLYWQTRKPLISSLQQEVL</sequence>
<gene>
    <name evidence="10" type="ORF">EGC77_19625</name>
    <name evidence="9" type="ORF">EGC80_01430</name>
</gene>
<keyword evidence="3" id="KW-1003">Cell membrane</keyword>
<feature type="transmembrane region" description="Helical" evidence="7">
    <location>
        <begin position="434"/>
        <end position="460"/>
    </location>
</feature>
<dbReference type="RefSeq" id="WP_124014001.1">
    <property type="nucleotide sequence ID" value="NZ_CP034073.1"/>
</dbReference>
<dbReference type="OrthoDB" id="343744at2"/>
<dbReference type="AlphaFoldDB" id="A0A3N4DGP2"/>
<reference evidence="10" key="3">
    <citation type="submission" date="2018-11" db="EMBL/GenBank/DDBJ databases">
        <authorList>
            <person name="Hwang Y.J."/>
            <person name="Hwang C.Y."/>
        </authorList>
    </citation>
    <scope>NUCLEOTIDE SEQUENCE</scope>
    <source>
        <strain evidence="10">R106</strain>
    </source>
</reference>
<dbReference type="EMBL" id="CP034073">
    <property type="protein sequence ID" value="AZG33718.1"/>
    <property type="molecule type" value="Genomic_DNA"/>
</dbReference>
<organism evidence="10 12">
    <name type="scientific">Shewanella psychromarinicola</name>
    <dbReference type="NCBI Taxonomy" id="2487742"/>
    <lineage>
        <taxon>Bacteria</taxon>
        <taxon>Pseudomonadati</taxon>
        <taxon>Pseudomonadota</taxon>
        <taxon>Gammaproteobacteria</taxon>
        <taxon>Alteromonadales</taxon>
        <taxon>Shewanellaceae</taxon>
        <taxon>Shewanella</taxon>
    </lineage>
</organism>
<evidence type="ECO:0000259" key="8">
    <source>
        <dbReference type="Pfam" id="PF02687"/>
    </source>
</evidence>
<keyword evidence="5 7" id="KW-1133">Transmembrane helix</keyword>
<evidence type="ECO:0000313" key="11">
    <source>
        <dbReference type="Proteomes" id="UP000273778"/>
    </source>
</evidence>
<feature type="transmembrane region" description="Helical" evidence="7">
    <location>
        <begin position="723"/>
        <end position="748"/>
    </location>
</feature>
<dbReference type="InterPro" id="IPR003838">
    <property type="entry name" value="ABC3_permease_C"/>
</dbReference>
<keyword evidence="6 7" id="KW-0472">Membrane</keyword>
<evidence type="ECO:0000313" key="12">
    <source>
        <dbReference type="Proteomes" id="UP000278855"/>
    </source>
</evidence>
<keyword evidence="11" id="KW-1185">Reference proteome</keyword>
<evidence type="ECO:0000256" key="5">
    <source>
        <dbReference type="ARBA" id="ARBA00022989"/>
    </source>
</evidence>
<evidence type="ECO:0000256" key="7">
    <source>
        <dbReference type="SAM" id="Phobius"/>
    </source>
</evidence>
<dbReference type="Proteomes" id="UP000273778">
    <property type="component" value="Chromosome"/>
</dbReference>
<dbReference type="GO" id="GO:0098797">
    <property type="term" value="C:plasma membrane protein complex"/>
    <property type="evidence" value="ECO:0007669"/>
    <property type="project" value="TreeGrafter"/>
</dbReference>
<feature type="transmembrane region" description="Helical" evidence="7">
    <location>
        <begin position="411"/>
        <end position="428"/>
    </location>
</feature>
<reference evidence="9 11" key="1">
    <citation type="submission" date="2018-11" db="EMBL/GenBank/DDBJ databases">
        <title>Shewanella sp. M2.</title>
        <authorList>
            <person name="Hwang Y.J."/>
            <person name="Hwang C.Y."/>
        </authorList>
    </citation>
    <scope>NUCLEOTIDE SEQUENCE [LARGE SCALE GENOMIC DNA]</scope>
    <source>
        <strain evidence="9 11">M2</strain>
    </source>
</reference>
<dbReference type="EMBL" id="RKKB01000021">
    <property type="protein sequence ID" value="RPA23038.1"/>
    <property type="molecule type" value="Genomic_DNA"/>
</dbReference>
<comment type="similarity">
    <text evidence="2">Belongs to the ABC-4 integral membrane protein family. LolC/E subfamily.</text>
</comment>
<accession>A0A3N4DGP2</accession>
<evidence type="ECO:0000256" key="3">
    <source>
        <dbReference type="ARBA" id="ARBA00022475"/>
    </source>
</evidence>
<feature type="domain" description="ABC3 transporter permease C-terminal" evidence="8">
    <location>
        <begin position="730"/>
        <end position="844"/>
    </location>
</feature>
<evidence type="ECO:0000256" key="6">
    <source>
        <dbReference type="ARBA" id="ARBA00023136"/>
    </source>
</evidence>
<comment type="subcellular location">
    <subcellularLocation>
        <location evidence="1">Cell membrane</location>
        <topology evidence="1">Multi-pass membrane protein</topology>
    </subcellularLocation>
</comment>
<feature type="transmembrane region" description="Helical" evidence="7">
    <location>
        <begin position="769"/>
        <end position="800"/>
    </location>
</feature>
<dbReference type="InterPro" id="IPR051447">
    <property type="entry name" value="Lipoprotein-release_system"/>
</dbReference>
<protein>
    <submittedName>
        <fullName evidence="10">ABC transporter permease</fullName>
    </submittedName>
</protein>
<name>A0A3N4DGP2_9GAMM</name>
<reference evidence="12" key="2">
    <citation type="submission" date="2018-11" db="EMBL/GenBank/DDBJ databases">
        <title>Shewanella sp. R106.</title>
        <authorList>
            <person name="Hwang Y.J."/>
            <person name="Hwang C.Y."/>
        </authorList>
    </citation>
    <scope>NUCLEOTIDE SEQUENCE [LARGE SCALE GENOMIC DNA]</scope>
    <source>
        <strain evidence="12">R106</strain>
    </source>
</reference>
<feature type="transmembrane region" description="Helical" evidence="7">
    <location>
        <begin position="820"/>
        <end position="842"/>
    </location>
</feature>
<feature type="transmembrane region" description="Helical" evidence="7">
    <location>
        <begin position="365"/>
        <end position="390"/>
    </location>
</feature>
<dbReference type="KEGG" id="spsr:EGC80_01430"/>